<dbReference type="InterPro" id="IPR018060">
    <property type="entry name" value="HTH_AraC"/>
</dbReference>
<gene>
    <name evidence="5" type="ordered locus">Phep_1670</name>
</gene>
<proteinExistence type="predicted"/>
<protein>
    <submittedName>
        <fullName evidence="5">Helix-turn-helix-domain containing protein AraC type</fullName>
    </submittedName>
</protein>
<keyword evidence="6" id="KW-1185">Reference proteome</keyword>
<dbReference type="AlphaFoldDB" id="C6XUN1"/>
<sequence length="314" mass="35408">MQAYIQFHLAAIQSEVLTPGTLSNQSKMPLRIAMAQKLITQEGAYIIQSVSHYLAHLKLFEAVLNADASLKYTIAEPAFLLFADLSRNSCQLCYRPAGEYELQLLVGMNQFLIASLRTDWLIYKCQHLAVLSSFTSSLERAADQPKDLPAFGMAASLFRSLKMMDNRIKDMGMDSEGYVFINECINKYYHRLIGSDTINAYYQEKGRALVAFVKENFATPLVDDMPALASRFMVSERTLARLAKLTFGIPLHEQVINTRMTFAYSQLVTTAKPIYEIAALSGYQDPHYFSKAFKKYHGISPKAVERPVKLLLAI</sequence>
<dbReference type="STRING" id="485917.Phep_1670"/>
<dbReference type="InterPro" id="IPR009057">
    <property type="entry name" value="Homeodomain-like_sf"/>
</dbReference>
<organism evidence="5 6">
    <name type="scientific">Pedobacter heparinus (strain ATCC 13125 / DSM 2366 / CIP 104194 / JCM 7457 / NBRC 12017 / NCIMB 9290 / NRRL B-14731 / HIM 762-3)</name>
    <dbReference type="NCBI Taxonomy" id="485917"/>
    <lineage>
        <taxon>Bacteria</taxon>
        <taxon>Pseudomonadati</taxon>
        <taxon>Bacteroidota</taxon>
        <taxon>Sphingobacteriia</taxon>
        <taxon>Sphingobacteriales</taxon>
        <taxon>Sphingobacteriaceae</taxon>
        <taxon>Pedobacter</taxon>
    </lineage>
</organism>
<dbReference type="EMBL" id="CP001681">
    <property type="protein sequence ID" value="ACU03881.1"/>
    <property type="molecule type" value="Genomic_DNA"/>
</dbReference>
<accession>C6XUN1</accession>
<feature type="domain" description="HTH araC/xylS-type" evidence="4">
    <location>
        <begin position="207"/>
        <end position="307"/>
    </location>
</feature>
<dbReference type="RefSeq" id="WP_015807495.1">
    <property type="nucleotide sequence ID" value="NC_013061.1"/>
</dbReference>
<evidence type="ECO:0000256" key="3">
    <source>
        <dbReference type="ARBA" id="ARBA00023163"/>
    </source>
</evidence>
<dbReference type="Pfam" id="PF12833">
    <property type="entry name" value="HTH_18"/>
    <property type="match status" value="1"/>
</dbReference>
<dbReference type="PANTHER" id="PTHR43280">
    <property type="entry name" value="ARAC-FAMILY TRANSCRIPTIONAL REGULATOR"/>
    <property type="match status" value="1"/>
</dbReference>
<dbReference type="SUPFAM" id="SSF46689">
    <property type="entry name" value="Homeodomain-like"/>
    <property type="match status" value="1"/>
</dbReference>
<evidence type="ECO:0000256" key="1">
    <source>
        <dbReference type="ARBA" id="ARBA00023015"/>
    </source>
</evidence>
<dbReference type="KEGG" id="phe:Phep_1670"/>
<dbReference type="PROSITE" id="PS01124">
    <property type="entry name" value="HTH_ARAC_FAMILY_2"/>
    <property type="match status" value="1"/>
</dbReference>
<dbReference type="SMART" id="SM00342">
    <property type="entry name" value="HTH_ARAC"/>
    <property type="match status" value="1"/>
</dbReference>
<dbReference type="PANTHER" id="PTHR43280:SF2">
    <property type="entry name" value="HTH-TYPE TRANSCRIPTIONAL REGULATOR EXSA"/>
    <property type="match status" value="1"/>
</dbReference>
<name>C6XUN1_PEDHD</name>
<dbReference type="GO" id="GO:0003700">
    <property type="term" value="F:DNA-binding transcription factor activity"/>
    <property type="evidence" value="ECO:0007669"/>
    <property type="project" value="InterPro"/>
</dbReference>
<dbReference type="HOGENOM" id="CLU_885208_0_0_10"/>
<dbReference type="Gene3D" id="1.10.10.60">
    <property type="entry name" value="Homeodomain-like"/>
    <property type="match status" value="1"/>
</dbReference>
<dbReference type="GO" id="GO:0043565">
    <property type="term" value="F:sequence-specific DNA binding"/>
    <property type="evidence" value="ECO:0007669"/>
    <property type="project" value="InterPro"/>
</dbReference>
<keyword evidence="2" id="KW-0238">DNA-binding</keyword>
<dbReference type="Proteomes" id="UP000000852">
    <property type="component" value="Chromosome"/>
</dbReference>
<keyword evidence="3" id="KW-0804">Transcription</keyword>
<reference evidence="5 6" key="1">
    <citation type="journal article" date="2009" name="Stand. Genomic Sci.">
        <title>Complete genome sequence of Pedobacter heparinus type strain (HIM 762-3).</title>
        <authorList>
            <person name="Han C."/>
            <person name="Spring S."/>
            <person name="Lapidus A."/>
            <person name="Del Rio T.G."/>
            <person name="Tice H."/>
            <person name="Copeland A."/>
            <person name="Cheng J.F."/>
            <person name="Lucas S."/>
            <person name="Chen F."/>
            <person name="Nolan M."/>
            <person name="Bruce D."/>
            <person name="Goodwin L."/>
            <person name="Pitluck S."/>
            <person name="Ivanova N."/>
            <person name="Mavromatis K."/>
            <person name="Mikhailova N."/>
            <person name="Pati A."/>
            <person name="Chen A."/>
            <person name="Palaniappan K."/>
            <person name="Land M."/>
            <person name="Hauser L."/>
            <person name="Chang Y.J."/>
            <person name="Jeffries C.C."/>
            <person name="Saunders E."/>
            <person name="Chertkov O."/>
            <person name="Brettin T."/>
            <person name="Goker M."/>
            <person name="Rohde M."/>
            <person name="Bristow J."/>
            <person name="Eisen J.A."/>
            <person name="Markowitz V."/>
            <person name="Hugenholtz P."/>
            <person name="Kyrpides N.C."/>
            <person name="Klenk H.P."/>
            <person name="Detter J.C."/>
        </authorList>
    </citation>
    <scope>NUCLEOTIDE SEQUENCE [LARGE SCALE GENOMIC DNA]</scope>
    <source>
        <strain evidence="6">ATCC 13125 / DSM 2366 / CIP 104194 / JCM 7457 / NBRC 12017 / NCIMB 9290 / NRRL B-14731 / HIM 762-3</strain>
    </source>
</reference>
<evidence type="ECO:0000313" key="5">
    <source>
        <dbReference type="EMBL" id="ACU03881.1"/>
    </source>
</evidence>
<dbReference type="eggNOG" id="COG2207">
    <property type="taxonomic scope" value="Bacteria"/>
</dbReference>
<keyword evidence="1" id="KW-0805">Transcription regulation</keyword>
<evidence type="ECO:0000313" key="6">
    <source>
        <dbReference type="Proteomes" id="UP000000852"/>
    </source>
</evidence>
<evidence type="ECO:0000256" key="2">
    <source>
        <dbReference type="ARBA" id="ARBA00023125"/>
    </source>
</evidence>
<evidence type="ECO:0000259" key="4">
    <source>
        <dbReference type="PROSITE" id="PS01124"/>
    </source>
</evidence>